<proteinExistence type="predicted"/>
<accession>A0AAQ3QGK8</accession>
<evidence type="ECO:0000313" key="3">
    <source>
        <dbReference type="Proteomes" id="UP001327560"/>
    </source>
</evidence>
<dbReference type="Proteomes" id="UP001327560">
    <property type="component" value="Chromosome 5"/>
</dbReference>
<name>A0AAQ3QGK8_9LILI</name>
<gene>
    <name evidence="2" type="ORF">Cni_G16242</name>
</gene>
<keyword evidence="1" id="KW-0175">Coiled coil</keyword>
<feature type="coiled-coil region" evidence="1">
    <location>
        <begin position="45"/>
        <end position="107"/>
    </location>
</feature>
<protein>
    <submittedName>
        <fullName evidence="2">Uncharacterized protein</fullName>
    </submittedName>
</protein>
<keyword evidence="3" id="KW-1185">Reference proteome</keyword>
<dbReference type="AlphaFoldDB" id="A0AAQ3QGK8"/>
<reference evidence="2 3" key="1">
    <citation type="submission" date="2023-10" db="EMBL/GenBank/DDBJ databases">
        <title>Chromosome-scale genome assembly provides insights into flower coloration mechanisms of Canna indica.</title>
        <authorList>
            <person name="Li C."/>
        </authorList>
    </citation>
    <scope>NUCLEOTIDE SEQUENCE [LARGE SCALE GENOMIC DNA]</scope>
    <source>
        <tissue evidence="2">Flower</tissue>
    </source>
</reference>
<evidence type="ECO:0000256" key="1">
    <source>
        <dbReference type="SAM" id="Coils"/>
    </source>
</evidence>
<organism evidence="2 3">
    <name type="scientific">Canna indica</name>
    <name type="common">Indian-shot</name>
    <dbReference type="NCBI Taxonomy" id="4628"/>
    <lineage>
        <taxon>Eukaryota</taxon>
        <taxon>Viridiplantae</taxon>
        <taxon>Streptophyta</taxon>
        <taxon>Embryophyta</taxon>
        <taxon>Tracheophyta</taxon>
        <taxon>Spermatophyta</taxon>
        <taxon>Magnoliopsida</taxon>
        <taxon>Liliopsida</taxon>
        <taxon>Zingiberales</taxon>
        <taxon>Cannaceae</taxon>
        <taxon>Canna</taxon>
    </lineage>
</organism>
<dbReference type="EMBL" id="CP136894">
    <property type="protein sequence ID" value="WOL07500.1"/>
    <property type="molecule type" value="Genomic_DNA"/>
</dbReference>
<evidence type="ECO:0000313" key="2">
    <source>
        <dbReference type="EMBL" id="WOL07500.1"/>
    </source>
</evidence>
<sequence length="112" mass="13225">MNHGYMLDFQQFAFAHANQYSVDDHAGEQWCFEQGSSSKRDLRDKKQLQKNLVKVRNEWRKVKEEIGHAKQRGQHLSEAILETGRKVEVMLVELERAEKDVRDLMAQKDRLL</sequence>